<keyword evidence="3 5" id="KW-1133">Transmembrane helix</keyword>
<dbReference type="PANTHER" id="PTHR11040">
    <property type="entry name" value="ZINC/IRON TRANSPORTER"/>
    <property type="match status" value="1"/>
</dbReference>
<feature type="transmembrane region" description="Helical" evidence="5">
    <location>
        <begin position="1413"/>
        <end position="1430"/>
    </location>
</feature>
<feature type="transmembrane region" description="Helical" evidence="5">
    <location>
        <begin position="1259"/>
        <end position="1278"/>
    </location>
</feature>
<dbReference type="EMBL" id="LSRX01000362">
    <property type="protein sequence ID" value="OLP99433.1"/>
    <property type="molecule type" value="Genomic_DNA"/>
</dbReference>
<organism evidence="7 8">
    <name type="scientific">Symbiodinium microadriaticum</name>
    <name type="common">Dinoflagellate</name>
    <name type="synonym">Zooxanthella microadriatica</name>
    <dbReference type="NCBI Taxonomy" id="2951"/>
    <lineage>
        <taxon>Eukaryota</taxon>
        <taxon>Sar</taxon>
        <taxon>Alveolata</taxon>
        <taxon>Dinophyceae</taxon>
        <taxon>Suessiales</taxon>
        <taxon>Symbiodiniaceae</taxon>
        <taxon>Symbiodinium</taxon>
    </lineage>
</organism>
<comment type="subcellular location">
    <subcellularLocation>
        <location evidence="1">Membrane</location>
        <topology evidence="1">Multi-pass membrane protein</topology>
    </subcellularLocation>
</comment>
<evidence type="ECO:0000256" key="1">
    <source>
        <dbReference type="ARBA" id="ARBA00004141"/>
    </source>
</evidence>
<dbReference type="SUPFAM" id="SSF53474">
    <property type="entry name" value="alpha/beta-Hydrolases"/>
    <property type="match status" value="1"/>
</dbReference>
<dbReference type="NCBIfam" id="NF003243">
    <property type="entry name" value="PRK04201.1"/>
    <property type="match status" value="1"/>
</dbReference>
<dbReference type="PANTHER" id="PTHR11040:SF205">
    <property type="entry name" value="ZINC TRANSPORTER ZUPT"/>
    <property type="match status" value="1"/>
</dbReference>
<protein>
    <submittedName>
        <fullName evidence="7">Zinc transporter ZupT</fullName>
    </submittedName>
</protein>
<dbReference type="Gene3D" id="3.40.50.1820">
    <property type="entry name" value="alpha/beta hydrolase"/>
    <property type="match status" value="1"/>
</dbReference>
<reference evidence="7 8" key="1">
    <citation type="submission" date="2016-02" db="EMBL/GenBank/DDBJ databases">
        <title>Genome analysis of coral dinoflagellate symbionts highlights evolutionary adaptations to a symbiotic lifestyle.</title>
        <authorList>
            <person name="Aranda M."/>
            <person name="Li Y."/>
            <person name="Liew Y.J."/>
            <person name="Baumgarten S."/>
            <person name="Simakov O."/>
            <person name="Wilson M."/>
            <person name="Piel J."/>
            <person name="Ashoor H."/>
            <person name="Bougouffa S."/>
            <person name="Bajic V.B."/>
            <person name="Ryu T."/>
            <person name="Ravasi T."/>
            <person name="Bayer T."/>
            <person name="Micklem G."/>
            <person name="Kim H."/>
            <person name="Bhak J."/>
            <person name="Lajeunesse T.C."/>
            <person name="Voolstra C.R."/>
        </authorList>
    </citation>
    <scope>NUCLEOTIDE SEQUENCE [LARGE SCALE GENOMIC DNA]</scope>
    <source>
        <strain evidence="7 8">CCMP2467</strain>
    </source>
</reference>
<name>A0A1Q9DW76_SYMMI</name>
<feature type="transmembrane region" description="Helical" evidence="5">
    <location>
        <begin position="1385"/>
        <end position="1407"/>
    </location>
</feature>
<evidence type="ECO:0000256" key="3">
    <source>
        <dbReference type="ARBA" id="ARBA00022989"/>
    </source>
</evidence>
<dbReference type="Pfam" id="PF00326">
    <property type="entry name" value="Peptidase_S9"/>
    <property type="match status" value="1"/>
</dbReference>
<dbReference type="InterPro" id="IPR000477">
    <property type="entry name" value="RT_dom"/>
</dbReference>
<evidence type="ECO:0000256" key="4">
    <source>
        <dbReference type="ARBA" id="ARBA00023136"/>
    </source>
</evidence>
<dbReference type="InterPro" id="IPR003689">
    <property type="entry name" value="ZIP"/>
</dbReference>
<feature type="transmembrane region" description="Helical" evidence="5">
    <location>
        <begin position="1222"/>
        <end position="1239"/>
    </location>
</feature>
<gene>
    <name evidence="7" type="primary">zupT</name>
    <name evidence="7" type="ORF">AK812_SmicGene18015</name>
</gene>
<dbReference type="Pfam" id="PF00078">
    <property type="entry name" value="RVT_1"/>
    <property type="match status" value="1"/>
</dbReference>
<feature type="transmembrane region" description="Helical" evidence="5">
    <location>
        <begin position="1451"/>
        <end position="1469"/>
    </location>
</feature>
<dbReference type="GO" id="GO:0005385">
    <property type="term" value="F:zinc ion transmembrane transporter activity"/>
    <property type="evidence" value="ECO:0007669"/>
    <property type="project" value="TreeGrafter"/>
</dbReference>
<evidence type="ECO:0000313" key="8">
    <source>
        <dbReference type="Proteomes" id="UP000186817"/>
    </source>
</evidence>
<sequence>MVCRERTGIEADLNYLARLPEQSVEQPWPLLVFLHGAGERASGSKKKDLKLLKRHGPWNADAFMVVAPQCRREQVWPSLAQQVVFFTKRICTCFPIDMKRVYITGLSMGAFGCFAAAAKAPSLYAALVGLAGGFATELPNSAGVGTLQALAKAVPKLTDVKPMRKLPIWLFHGVHDKTIPVCGSVGLVQALRADKHRQAQTKLTKFDAKHSIWKKAYGRKDLYRWLLQHQSEGKAKTIAGIALDGGFFRVKIRKNRRQSGMSKFGMCRPKKRPCEAEDGISQNLAEKLSDAECPFFGCNILLSSMELWAEALNLERTLAKLQPTEASSVATSGAMAQRWAEAGLLGPLGYVWAIEAGGSGYLQFAIRTLRVSPVAPRLLVLCKTYDQLHGAYPASWLRDISFRTFSTLLFFVFTTHYSIAASADPCFAGLSWWDLSRYASSTLLSAMWDCSTCKSRAAEMTRRLPFYSGPGGQGIKASTYIPPNANSQHGSQIDFVLLRIGEADARAKMSHPSHTEFVPQTGCRHLPVYAVLPMPARICGDFANFYNALAKILAAEGVQARCRGLCWLCRIKKIEQVAGVVNSTNIFQAAKRFAPRTPRRRLQLRTADGGLQSHEAEFRQIVDHFQQLYDGLEVESEIQTAFSRLRTDKAMPSTSAPAALWKYFHSDMIPILQEQFSQCLVRGTAFLEQIPQFAYVSGRTLTQALERVIGHCASVRRLVQENTKNIHGKRLGKSNLRIYGDCHLSLDVSCACDHVPWPELRLALEAARVDNNLIEAILLVHRTAKLHVSHCGMSQGVSLKRGLRQGCGLSPLLWAVFCGWILQNMHDPQLLNVPEVNTSYADDLHYGSTILDGRSLEKAYAAMKHILAFLTRRGLTISQDKTVVVLELQGPYADKALERYTIRKPTGQYFRFQLETQTMYIKVETNVEFINRLKLPNPVRDAQMQWRAILRGHLFDGAGVWHASPMEWNEESEIEDLRGNRTEEEEEVCEMRAIVGMLSTLVLRQEGPRCPHPSSAEIEELLDKLLVVAFQALVVQRFHASRPPVVSMYLEVGLRTEEAQETWKCLHRLALSGMAAGGCYLRHERMKMSALAQSRVCLDQVGFTSVAKAAEQDGCMHEAAMKQSASGRRFKVVGFSFSVAVKISQLSESRSGVSGAPLAAIMDFAHHHDGRILHAGHSHDMDGVDISDGDPGFALLLTLLAGLATTIGAAIAFCANTDDNRVFAVCLGISAGVMAYVSFSEILDMTNQSFQDANLSERSAFTFGTLTTFAGILLAMLVEFVGMKCFHRHAGEVVVSDAPEPEAQDMAGEKPLSKSERLNMLQMATFSGIAVALHNFPEGIATFISTMADPSFGPAMAFAIAMHNIPEGLAVAAPIKKATGSKCKAFFWAFVSGLSEPLGGLLGWLVLKDVLGPATYGIFYGLTAGIMIHISFKKMLPTALKYDPNNRYTSYSFFAGMALMSISLIAFRWA</sequence>
<keyword evidence="8" id="KW-1185">Reference proteome</keyword>
<feature type="domain" description="Reverse transcriptase" evidence="6">
    <location>
        <begin position="584"/>
        <end position="897"/>
    </location>
</feature>
<evidence type="ECO:0000259" key="6">
    <source>
        <dbReference type="PROSITE" id="PS50878"/>
    </source>
</evidence>
<dbReference type="GO" id="GO:0008236">
    <property type="term" value="F:serine-type peptidase activity"/>
    <property type="evidence" value="ECO:0007669"/>
    <property type="project" value="InterPro"/>
</dbReference>
<proteinExistence type="predicted"/>
<dbReference type="Proteomes" id="UP000186817">
    <property type="component" value="Unassembled WGS sequence"/>
</dbReference>
<feature type="transmembrane region" description="Helical" evidence="5">
    <location>
        <begin position="1193"/>
        <end position="1215"/>
    </location>
</feature>
<dbReference type="InterPro" id="IPR029058">
    <property type="entry name" value="AB_hydrolase_fold"/>
</dbReference>
<dbReference type="PROSITE" id="PS50878">
    <property type="entry name" value="RT_POL"/>
    <property type="match status" value="1"/>
</dbReference>
<evidence type="ECO:0000256" key="5">
    <source>
        <dbReference type="SAM" id="Phobius"/>
    </source>
</evidence>
<comment type="caution">
    <text evidence="7">The sequence shown here is derived from an EMBL/GenBank/DDBJ whole genome shotgun (WGS) entry which is preliminary data.</text>
</comment>
<dbReference type="InterPro" id="IPR001375">
    <property type="entry name" value="Peptidase_S9_cat"/>
</dbReference>
<dbReference type="OrthoDB" id="2152248at2759"/>
<evidence type="ECO:0000313" key="7">
    <source>
        <dbReference type="EMBL" id="OLP99433.1"/>
    </source>
</evidence>
<keyword evidence="2 5" id="KW-0812">Transmembrane</keyword>
<evidence type="ECO:0000256" key="2">
    <source>
        <dbReference type="ARBA" id="ARBA00022692"/>
    </source>
</evidence>
<keyword evidence="4 5" id="KW-0472">Membrane</keyword>
<dbReference type="GO" id="GO:0016020">
    <property type="term" value="C:membrane"/>
    <property type="evidence" value="ECO:0007669"/>
    <property type="project" value="UniProtKB-SubCell"/>
</dbReference>
<dbReference type="GO" id="GO:0006508">
    <property type="term" value="P:proteolysis"/>
    <property type="evidence" value="ECO:0007669"/>
    <property type="project" value="InterPro"/>
</dbReference>
<dbReference type="Pfam" id="PF02535">
    <property type="entry name" value="Zip"/>
    <property type="match status" value="1"/>
</dbReference>
<accession>A0A1Q9DW76</accession>